<gene>
    <name evidence="2" type="ORF">HPLM_LOCUS19797</name>
</gene>
<keyword evidence="3" id="KW-1185">Reference proteome</keyword>
<keyword evidence="1" id="KW-0812">Transmembrane</keyword>
<dbReference type="WBParaSite" id="HPLM_0001980501-mRNA-1">
    <property type="protein sequence ID" value="HPLM_0001980501-mRNA-1"/>
    <property type="gene ID" value="HPLM_0001980501"/>
</dbReference>
<proteinExistence type="predicted"/>
<dbReference type="AlphaFoldDB" id="A0A0N4X613"/>
<reference evidence="4" key="1">
    <citation type="submission" date="2017-02" db="UniProtKB">
        <authorList>
            <consortium name="WormBaseParasite"/>
        </authorList>
    </citation>
    <scope>IDENTIFICATION</scope>
</reference>
<protein>
    <submittedName>
        <fullName evidence="2 4">Uncharacterized protein</fullName>
    </submittedName>
</protein>
<evidence type="ECO:0000256" key="1">
    <source>
        <dbReference type="SAM" id="Phobius"/>
    </source>
</evidence>
<feature type="transmembrane region" description="Helical" evidence="1">
    <location>
        <begin position="199"/>
        <end position="219"/>
    </location>
</feature>
<keyword evidence="1" id="KW-0472">Membrane</keyword>
<feature type="transmembrane region" description="Helical" evidence="1">
    <location>
        <begin position="104"/>
        <end position="129"/>
    </location>
</feature>
<name>A0A0N4X613_HAEPC</name>
<sequence length="239" mass="24082">MLDDSLMDVRAVFSCVASVFTVSVNVVPAVAFNDVAVVSTKGNDVAAEVTKLVARIEKGIVAAEVTLAVFVVLAVEVIVVRPFLEVVVEETVAVVVTATEVVDSIAVIGVEIAAVASDLVAVGVAVEAIVASDEAVVMLSIGVDALVVVVVMGMFVVIDPGETSIVVEGIVAGVRIVSIVGAVAVFISVAVIVSAVVELTVVAVVLLVAVGNVGSPIVVRVGAVVESLAGDDIVVIVFV</sequence>
<evidence type="ECO:0000313" key="4">
    <source>
        <dbReference type="WBParaSite" id="HPLM_0001980501-mRNA-1"/>
    </source>
</evidence>
<keyword evidence="1" id="KW-1133">Transmembrane helix</keyword>
<dbReference type="Proteomes" id="UP000268014">
    <property type="component" value="Unassembled WGS sequence"/>
</dbReference>
<accession>A0A0N4X613</accession>
<organism evidence="4">
    <name type="scientific">Haemonchus placei</name>
    <name type="common">Barber's pole worm</name>
    <dbReference type="NCBI Taxonomy" id="6290"/>
    <lineage>
        <taxon>Eukaryota</taxon>
        <taxon>Metazoa</taxon>
        <taxon>Ecdysozoa</taxon>
        <taxon>Nematoda</taxon>
        <taxon>Chromadorea</taxon>
        <taxon>Rhabditida</taxon>
        <taxon>Rhabditina</taxon>
        <taxon>Rhabditomorpha</taxon>
        <taxon>Strongyloidea</taxon>
        <taxon>Trichostrongylidae</taxon>
        <taxon>Haemonchus</taxon>
    </lineage>
</organism>
<feature type="transmembrane region" description="Helical" evidence="1">
    <location>
        <begin position="170"/>
        <end position="192"/>
    </location>
</feature>
<reference evidence="2 3" key="2">
    <citation type="submission" date="2018-11" db="EMBL/GenBank/DDBJ databases">
        <authorList>
            <consortium name="Pathogen Informatics"/>
        </authorList>
    </citation>
    <scope>NUCLEOTIDE SEQUENCE [LARGE SCALE GENOMIC DNA]</scope>
    <source>
        <strain evidence="2 3">MHpl1</strain>
    </source>
</reference>
<feature type="transmembrane region" description="Helical" evidence="1">
    <location>
        <begin position="61"/>
        <end position="84"/>
    </location>
</feature>
<dbReference type="EMBL" id="UZAF01021590">
    <property type="protein sequence ID" value="VDO79375.1"/>
    <property type="molecule type" value="Genomic_DNA"/>
</dbReference>
<evidence type="ECO:0000313" key="3">
    <source>
        <dbReference type="Proteomes" id="UP000268014"/>
    </source>
</evidence>
<dbReference type="OMA" id="WYPEMSE"/>
<evidence type="ECO:0000313" key="2">
    <source>
        <dbReference type="EMBL" id="VDO79375.1"/>
    </source>
</evidence>
<feature type="transmembrane region" description="Helical" evidence="1">
    <location>
        <begin position="136"/>
        <end position="158"/>
    </location>
</feature>